<dbReference type="AlphaFoldDB" id="A0AAE3L1E9"/>
<protein>
    <recommendedName>
        <fullName evidence="3">Zinc-binding metallo-peptidase</fullName>
    </recommendedName>
</protein>
<dbReference type="EMBL" id="JANUCT010000008">
    <property type="protein sequence ID" value="MCS3903475.1"/>
    <property type="molecule type" value="Genomic_DNA"/>
</dbReference>
<organism evidence="1 2">
    <name type="scientific">Methylohalomonas lacus</name>
    <dbReference type="NCBI Taxonomy" id="398773"/>
    <lineage>
        <taxon>Bacteria</taxon>
        <taxon>Pseudomonadati</taxon>
        <taxon>Pseudomonadota</taxon>
        <taxon>Gammaproteobacteria</taxon>
        <taxon>Methylohalomonadales</taxon>
        <taxon>Methylohalomonadaceae</taxon>
        <taxon>Methylohalomonas</taxon>
    </lineage>
</organism>
<dbReference type="InterPro" id="IPR031321">
    <property type="entry name" value="UCP012641"/>
</dbReference>
<keyword evidence="2" id="KW-1185">Reference proteome</keyword>
<gene>
    <name evidence="1" type="ORF">J2T55_001496</name>
</gene>
<accession>A0AAE3L1E9</accession>
<dbReference type="Proteomes" id="UP001204445">
    <property type="component" value="Unassembled WGS sequence"/>
</dbReference>
<dbReference type="Pfam" id="PF15887">
    <property type="entry name" value="Peptidase_Mx"/>
    <property type="match status" value="1"/>
</dbReference>
<comment type="caution">
    <text evidence="1">The sequence shown here is derived from an EMBL/GenBank/DDBJ whole genome shotgun (WGS) entry which is preliminary data.</text>
</comment>
<name>A0AAE3L1E9_9GAMM</name>
<evidence type="ECO:0008006" key="3">
    <source>
        <dbReference type="Google" id="ProtNLM"/>
    </source>
</evidence>
<evidence type="ECO:0000313" key="1">
    <source>
        <dbReference type="EMBL" id="MCS3903475.1"/>
    </source>
</evidence>
<sequence>MPRDHKQSDWVDLKDDELLDMRFCDLGLKLAESPVQPCVEQLYQELADKGLKFRPHCWFGEEWFSPDGIPGIGIPFFLAHKRLRQLEQRMMFEVEGGTYHSCMKLLRHEAGHAIDSAWRLHKRKPWQRLFGDFRRPYPDYYSPRPGSKNYVLHLDWWYAQSHPAEDFAETFAVWLKPGSNWQRDYAQWPAVKKLNYVDELMCSLYGRTAPVRCRQQVEPVSRLNKTLREHYQQRRQSYGIDVPELFDVELRRLFSAQPAGSKGRRTAAALLRRLQPTLCKMCARWTGEYPYAIAQIMQEMILRCRALRLYVDRDEEEVKLDVAIFISVQTLNYLHHVRHRIPM</sequence>
<proteinExistence type="predicted"/>
<evidence type="ECO:0000313" key="2">
    <source>
        <dbReference type="Proteomes" id="UP001204445"/>
    </source>
</evidence>
<dbReference type="RefSeq" id="WP_259055264.1">
    <property type="nucleotide sequence ID" value="NZ_JANUCT010000008.1"/>
</dbReference>
<reference evidence="1" key="1">
    <citation type="submission" date="2022-08" db="EMBL/GenBank/DDBJ databases">
        <title>Genomic Encyclopedia of Type Strains, Phase III (KMG-III): the genomes of soil and plant-associated and newly described type strains.</title>
        <authorList>
            <person name="Whitman W."/>
        </authorList>
    </citation>
    <scope>NUCLEOTIDE SEQUENCE</scope>
    <source>
        <strain evidence="1">HMT 1</strain>
    </source>
</reference>